<feature type="active site" evidence="7">
    <location>
        <position position="482"/>
    </location>
</feature>
<dbReference type="GO" id="GO:0097367">
    <property type="term" value="F:carbohydrate derivative binding"/>
    <property type="evidence" value="ECO:0007669"/>
    <property type="project" value="InterPro"/>
</dbReference>
<dbReference type="HAMAP" id="MF_00473">
    <property type="entry name" value="G6P_isomerase"/>
    <property type="match status" value="1"/>
</dbReference>
<comment type="similarity">
    <text evidence="2 7 8">Belongs to the GPI family.</text>
</comment>
<dbReference type="GO" id="GO:0005829">
    <property type="term" value="C:cytosol"/>
    <property type="evidence" value="ECO:0007669"/>
    <property type="project" value="TreeGrafter"/>
</dbReference>
<dbReference type="GO" id="GO:0048029">
    <property type="term" value="F:monosaccharide binding"/>
    <property type="evidence" value="ECO:0007669"/>
    <property type="project" value="TreeGrafter"/>
</dbReference>
<gene>
    <name evidence="7" type="primary">pgi</name>
    <name evidence="9" type="ORF">Ldro_2559</name>
</gene>
<evidence type="ECO:0000256" key="3">
    <source>
        <dbReference type="ARBA" id="ARBA00022432"/>
    </source>
</evidence>
<dbReference type="GO" id="GO:0006094">
    <property type="term" value="P:gluconeogenesis"/>
    <property type="evidence" value="ECO:0007669"/>
    <property type="project" value="UniProtKB-UniRule"/>
</dbReference>
<dbReference type="CDD" id="cd05016">
    <property type="entry name" value="SIS_PGI_2"/>
    <property type="match status" value="1"/>
</dbReference>
<organism evidence="9 10">
    <name type="scientific">Legionella drozanskii LLAP-1</name>
    <dbReference type="NCBI Taxonomy" id="1212489"/>
    <lineage>
        <taxon>Bacteria</taxon>
        <taxon>Pseudomonadati</taxon>
        <taxon>Pseudomonadota</taxon>
        <taxon>Gammaproteobacteria</taxon>
        <taxon>Legionellales</taxon>
        <taxon>Legionellaceae</taxon>
        <taxon>Legionella</taxon>
    </lineage>
</organism>
<proteinExistence type="inferred from homology"/>
<dbReference type="GO" id="GO:0051156">
    <property type="term" value="P:glucose 6-phosphate metabolic process"/>
    <property type="evidence" value="ECO:0007669"/>
    <property type="project" value="TreeGrafter"/>
</dbReference>
<evidence type="ECO:0000256" key="7">
    <source>
        <dbReference type="HAMAP-Rule" id="MF_00473"/>
    </source>
</evidence>
<dbReference type="UniPathway" id="UPA00138"/>
<comment type="pathway">
    <text evidence="7">Carbohydrate biosynthesis; gluconeogenesis.</text>
</comment>
<dbReference type="PROSITE" id="PS51463">
    <property type="entry name" value="P_GLUCOSE_ISOMERASE_3"/>
    <property type="match status" value="1"/>
</dbReference>
<dbReference type="UniPathway" id="UPA00109">
    <property type="reaction ID" value="UER00181"/>
</dbReference>
<reference evidence="9 10" key="1">
    <citation type="submission" date="2015-11" db="EMBL/GenBank/DDBJ databases">
        <title>Genomic analysis of 38 Legionella species identifies large and diverse effector repertoires.</title>
        <authorList>
            <person name="Burstein D."/>
            <person name="Amaro F."/>
            <person name="Zusman T."/>
            <person name="Lifshitz Z."/>
            <person name="Cohen O."/>
            <person name="Gilbert J.A."/>
            <person name="Pupko T."/>
            <person name="Shuman H.A."/>
            <person name="Segal G."/>
        </authorList>
    </citation>
    <scope>NUCLEOTIDE SEQUENCE [LARGE SCALE GENOMIC DNA]</scope>
    <source>
        <strain evidence="9 10">ATCC 700990</strain>
    </source>
</reference>
<sequence length="501" mass="55862">MKQLTELNSWTALEQHSESLRLTPLSDLKKSSVNRDKQLKLHTDGLSIDFTNQRINETTIELLLALANERNLKEKINALLQGVKVNQSENRPALHTALRASGEKPIWVDGHDIMPEIIATREKMGEIAARVRNGQWFGYSGKPIIDIVNIGIGGSDFGPRFCLSALKEYVNPDLNFHFVSDVDPKAFENAVAKLKPETTLFIISSKSFTTKETLYNAEKALAWINRNQDIDKHFIAVTANVEKAKNFGIPNVLSIWNWVGGRYSFCSAINLITCIAIGYNRFNELLAGANSIDEHFCSKAFQENIPVLMALIGLWNINFLHSSSLLILVYAQQLEQLVPYIQQLDMESNGKSIDNQGRSVNHATGPIVWGGLGNQAQHSYYQLLCQGTHQVAADFISTKEYNDELINSFCDAKIRVLSEGISSPENPNGYIPGGIQVSHISLKSCSPFSFGALVALYEHKVYVQSVLWGINSFDQPGVESAKRQKAIFDKQVKQHETLAVL</sequence>
<evidence type="ECO:0000256" key="6">
    <source>
        <dbReference type="ARBA" id="ARBA00029321"/>
    </source>
</evidence>
<dbReference type="AlphaFoldDB" id="A0A0W0SPW0"/>
<dbReference type="InterPro" id="IPR046348">
    <property type="entry name" value="SIS_dom_sf"/>
</dbReference>
<dbReference type="InterPro" id="IPR035482">
    <property type="entry name" value="SIS_PGI_2"/>
</dbReference>
<keyword evidence="5 7" id="KW-0413">Isomerase</keyword>
<dbReference type="InterPro" id="IPR035476">
    <property type="entry name" value="SIS_PGI_1"/>
</dbReference>
<protein>
    <recommendedName>
        <fullName evidence="7">Glucose-6-phosphate isomerase</fullName>
        <shortName evidence="7">GPI</shortName>
        <ecNumber evidence="7">5.3.1.9</ecNumber>
    </recommendedName>
    <alternativeName>
        <fullName evidence="7">Phosphoglucose isomerase</fullName>
        <shortName evidence="7">PGI</shortName>
    </alternativeName>
    <alternativeName>
        <fullName evidence="7">Phosphohexose isomerase</fullName>
        <shortName evidence="7">PHI</shortName>
    </alternativeName>
</protein>
<keyword evidence="10" id="KW-1185">Reference proteome</keyword>
<keyword evidence="7" id="KW-0963">Cytoplasm</keyword>
<dbReference type="Gene3D" id="3.40.50.10490">
    <property type="entry name" value="Glucose-6-phosphate isomerase like protein, domain 1"/>
    <property type="match status" value="2"/>
</dbReference>
<keyword evidence="4 7" id="KW-0324">Glycolysis</keyword>
<keyword evidence="3 7" id="KW-0312">Gluconeogenesis</keyword>
<dbReference type="PRINTS" id="PR00662">
    <property type="entry name" value="G6PISOMERASE"/>
</dbReference>
<evidence type="ECO:0000256" key="2">
    <source>
        <dbReference type="ARBA" id="ARBA00006604"/>
    </source>
</evidence>
<evidence type="ECO:0000256" key="4">
    <source>
        <dbReference type="ARBA" id="ARBA00023152"/>
    </source>
</evidence>
<dbReference type="PROSITE" id="PS00174">
    <property type="entry name" value="P_GLUCOSE_ISOMERASE_2"/>
    <property type="match status" value="1"/>
</dbReference>
<dbReference type="OrthoDB" id="140919at2"/>
<dbReference type="PANTHER" id="PTHR11469:SF1">
    <property type="entry name" value="GLUCOSE-6-PHOSPHATE ISOMERASE"/>
    <property type="match status" value="1"/>
</dbReference>
<comment type="caution">
    <text evidence="9">The sequence shown here is derived from an EMBL/GenBank/DDBJ whole genome shotgun (WGS) entry which is preliminary data.</text>
</comment>
<dbReference type="Proteomes" id="UP000054736">
    <property type="component" value="Unassembled WGS sequence"/>
</dbReference>
<comment type="pathway">
    <text evidence="1 7 8">Carbohydrate degradation; glycolysis; D-glyceraldehyde 3-phosphate and glycerone phosphate from D-glucose: step 2/4.</text>
</comment>
<feature type="active site" evidence="7">
    <location>
        <position position="378"/>
    </location>
</feature>
<name>A0A0W0SPW0_9GAMM</name>
<comment type="catalytic activity">
    <reaction evidence="6 7 8">
        <text>alpha-D-glucose 6-phosphate = beta-D-fructose 6-phosphate</text>
        <dbReference type="Rhea" id="RHEA:11816"/>
        <dbReference type="ChEBI" id="CHEBI:57634"/>
        <dbReference type="ChEBI" id="CHEBI:58225"/>
        <dbReference type="EC" id="5.3.1.9"/>
    </reaction>
</comment>
<evidence type="ECO:0000313" key="9">
    <source>
        <dbReference type="EMBL" id="KTC85387.1"/>
    </source>
</evidence>
<dbReference type="STRING" id="1212489.Ldro_2559"/>
<dbReference type="GO" id="GO:0006096">
    <property type="term" value="P:glycolytic process"/>
    <property type="evidence" value="ECO:0007669"/>
    <property type="project" value="UniProtKB-UniRule"/>
</dbReference>
<dbReference type="EMBL" id="LNXY01000028">
    <property type="protein sequence ID" value="KTC85387.1"/>
    <property type="molecule type" value="Genomic_DNA"/>
</dbReference>
<dbReference type="GO" id="GO:0004347">
    <property type="term" value="F:glucose-6-phosphate isomerase activity"/>
    <property type="evidence" value="ECO:0007669"/>
    <property type="project" value="UniProtKB-UniRule"/>
</dbReference>
<dbReference type="RefSeq" id="WP_058496838.1">
    <property type="nucleotide sequence ID" value="NZ_CAAAIU010000008.1"/>
</dbReference>
<dbReference type="PANTHER" id="PTHR11469">
    <property type="entry name" value="GLUCOSE-6-PHOSPHATE ISOMERASE"/>
    <property type="match status" value="1"/>
</dbReference>
<comment type="subcellular location">
    <subcellularLocation>
        <location evidence="7">Cytoplasm</location>
    </subcellularLocation>
</comment>
<dbReference type="InterPro" id="IPR001672">
    <property type="entry name" value="G6P_Isomerase"/>
</dbReference>
<evidence type="ECO:0000256" key="8">
    <source>
        <dbReference type="RuleBase" id="RU000612"/>
    </source>
</evidence>
<comment type="function">
    <text evidence="7">Catalyzes the reversible isomerization of glucose-6-phosphate to fructose-6-phosphate.</text>
</comment>
<dbReference type="PROSITE" id="PS00765">
    <property type="entry name" value="P_GLUCOSE_ISOMERASE_1"/>
    <property type="match status" value="1"/>
</dbReference>
<dbReference type="InterPro" id="IPR018189">
    <property type="entry name" value="Phosphoglucose_isomerase_CS"/>
</dbReference>
<dbReference type="Pfam" id="PF00342">
    <property type="entry name" value="PGI"/>
    <property type="match status" value="1"/>
</dbReference>
<dbReference type="CDD" id="cd05015">
    <property type="entry name" value="SIS_PGI_1"/>
    <property type="match status" value="1"/>
</dbReference>
<dbReference type="SUPFAM" id="SSF53697">
    <property type="entry name" value="SIS domain"/>
    <property type="match status" value="1"/>
</dbReference>
<dbReference type="NCBIfam" id="NF001211">
    <property type="entry name" value="PRK00179.1"/>
    <property type="match status" value="1"/>
</dbReference>
<dbReference type="PATRIC" id="fig|1212489.4.peg.2698"/>
<evidence type="ECO:0000313" key="10">
    <source>
        <dbReference type="Proteomes" id="UP000054736"/>
    </source>
</evidence>
<accession>A0A0W0SPW0</accession>
<dbReference type="EC" id="5.3.1.9" evidence="7"/>
<feature type="active site" description="Proton donor" evidence="7">
    <location>
        <position position="347"/>
    </location>
</feature>
<evidence type="ECO:0000256" key="1">
    <source>
        <dbReference type="ARBA" id="ARBA00004926"/>
    </source>
</evidence>
<evidence type="ECO:0000256" key="5">
    <source>
        <dbReference type="ARBA" id="ARBA00023235"/>
    </source>
</evidence>